<proteinExistence type="predicted"/>
<dbReference type="InterPro" id="IPR003787">
    <property type="entry name" value="Sulphur_relay_DsrE/F-like"/>
</dbReference>
<organism evidence="1 2">
    <name type="scientific">Halobaculum marinum</name>
    <dbReference type="NCBI Taxonomy" id="3031996"/>
    <lineage>
        <taxon>Archaea</taxon>
        <taxon>Methanobacteriati</taxon>
        <taxon>Methanobacteriota</taxon>
        <taxon>Stenosarchaea group</taxon>
        <taxon>Halobacteria</taxon>
        <taxon>Halobacteriales</taxon>
        <taxon>Haloferacaceae</taxon>
        <taxon>Halobaculum</taxon>
    </lineage>
</organism>
<gene>
    <name evidence="1" type="ORF">ACFQKD_05125</name>
</gene>
<dbReference type="PANTHER" id="PTHR37691:SF1">
    <property type="entry name" value="BLR3518 PROTEIN"/>
    <property type="match status" value="1"/>
</dbReference>
<dbReference type="PANTHER" id="PTHR37691">
    <property type="entry name" value="BLR3518 PROTEIN"/>
    <property type="match status" value="1"/>
</dbReference>
<evidence type="ECO:0000313" key="1">
    <source>
        <dbReference type="EMBL" id="MFC7096682.1"/>
    </source>
</evidence>
<accession>A0ABD5WWJ1</accession>
<dbReference type="SUPFAM" id="SSF75169">
    <property type="entry name" value="DsrEFH-like"/>
    <property type="match status" value="1"/>
</dbReference>
<protein>
    <submittedName>
        <fullName evidence="1">DsrE family protein</fullName>
    </submittedName>
</protein>
<comment type="caution">
    <text evidence="1">The sequence shown here is derived from an EMBL/GenBank/DDBJ whole genome shotgun (WGS) entry which is preliminary data.</text>
</comment>
<dbReference type="EMBL" id="JBHTAG010000002">
    <property type="protein sequence ID" value="MFC7096682.1"/>
    <property type="molecule type" value="Genomic_DNA"/>
</dbReference>
<dbReference type="Gene3D" id="3.40.1260.10">
    <property type="entry name" value="DsrEFH-like"/>
    <property type="match status" value="1"/>
</dbReference>
<dbReference type="Proteomes" id="UP001596388">
    <property type="component" value="Unassembled WGS sequence"/>
</dbReference>
<sequence length="124" mass="12955">MRTAMHCSADAPDAQRRALANAANLLGDDTVPLSGLVVVFNGDGVHAVRADSPVADDVRGLLARTPEETNSPEAPTIEVCACSNSLAARDVAEDELVYGVDVVSSGMGELTRRQADGYGYIKVP</sequence>
<name>A0ABD5WWJ1_9EURY</name>
<keyword evidence="2" id="KW-1185">Reference proteome</keyword>
<dbReference type="AlphaFoldDB" id="A0ABD5WWJ1"/>
<dbReference type="RefSeq" id="WP_276238855.1">
    <property type="nucleotide sequence ID" value="NZ_CP119989.1"/>
</dbReference>
<dbReference type="InterPro" id="IPR027396">
    <property type="entry name" value="DsrEFH-like"/>
</dbReference>
<evidence type="ECO:0000313" key="2">
    <source>
        <dbReference type="Proteomes" id="UP001596388"/>
    </source>
</evidence>
<dbReference type="GeneID" id="79269428"/>
<reference evidence="1 2" key="1">
    <citation type="journal article" date="2019" name="Int. J. Syst. Evol. Microbiol.">
        <title>The Global Catalogue of Microorganisms (GCM) 10K type strain sequencing project: providing services to taxonomists for standard genome sequencing and annotation.</title>
        <authorList>
            <consortium name="The Broad Institute Genomics Platform"/>
            <consortium name="The Broad Institute Genome Sequencing Center for Infectious Disease"/>
            <person name="Wu L."/>
            <person name="Ma J."/>
        </authorList>
    </citation>
    <scope>NUCLEOTIDE SEQUENCE [LARGE SCALE GENOMIC DNA]</scope>
    <source>
        <strain evidence="1 2">DT55</strain>
    </source>
</reference>
<dbReference type="Pfam" id="PF02635">
    <property type="entry name" value="DsrE"/>
    <property type="match status" value="1"/>
</dbReference>